<dbReference type="PANTHER" id="PTHR38340">
    <property type="entry name" value="S-LAYER PROTEIN"/>
    <property type="match status" value="1"/>
</dbReference>
<proteinExistence type="inferred from homology"/>
<protein>
    <submittedName>
        <fullName evidence="8">Ca2+-binding RTX toxin-like protein</fullName>
    </submittedName>
</protein>
<feature type="region of interest" description="Disordered" evidence="6">
    <location>
        <begin position="284"/>
        <end position="337"/>
    </location>
</feature>
<dbReference type="Pfam" id="PF00353">
    <property type="entry name" value="HemolysinCabind"/>
    <property type="match status" value="7"/>
</dbReference>
<organism evidence="8 9">
    <name type="scientific">Muricoccus pecuniae</name>
    <dbReference type="NCBI Taxonomy" id="693023"/>
    <lineage>
        <taxon>Bacteria</taxon>
        <taxon>Pseudomonadati</taxon>
        <taxon>Pseudomonadota</taxon>
        <taxon>Alphaproteobacteria</taxon>
        <taxon>Acetobacterales</taxon>
        <taxon>Roseomonadaceae</taxon>
        <taxon>Muricoccus</taxon>
    </lineage>
</organism>
<dbReference type="Gene3D" id="3.20.20.80">
    <property type="entry name" value="Glycosidases"/>
    <property type="match status" value="1"/>
</dbReference>
<dbReference type="InterPro" id="IPR017853">
    <property type="entry name" value="GH"/>
</dbReference>
<dbReference type="InterPro" id="IPR011049">
    <property type="entry name" value="Serralysin-like_metalloprot_C"/>
</dbReference>
<dbReference type="Proteomes" id="UP000580654">
    <property type="component" value="Unassembled WGS sequence"/>
</dbReference>
<reference evidence="8 9" key="1">
    <citation type="submission" date="2020-08" db="EMBL/GenBank/DDBJ databases">
        <title>Genomic Encyclopedia of Type Strains, Phase IV (KMG-IV): sequencing the most valuable type-strain genomes for metagenomic binning, comparative biology and taxonomic classification.</title>
        <authorList>
            <person name="Goeker M."/>
        </authorList>
    </citation>
    <scope>NUCLEOTIDE SEQUENCE [LARGE SCALE GENOMIC DNA]</scope>
    <source>
        <strain evidence="8 9">DSM 25622</strain>
    </source>
</reference>
<dbReference type="AlphaFoldDB" id="A0A840Y479"/>
<dbReference type="GO" id="GO:0005576">
    <property type="term" value="C:extracellular region"/>
    <property type="evidence" value="ECO:0007669"/>
    <property type="project" value="UniProtKB-SubCell"/>
</dbReference>
<evidence type="ECO:0000256" key="6">
    <source>
        <dbReference type="SAM" id="MobiDB-lite"/>
    </source>
</evidence>
<feature type="domain" description="GH26" evidence="7">
    <location>
        <begin position="1"/>
        <end position="288"/>
    </location>
</feature>
<evidence type="ECO:0000313" key="9">
    <source>
        <dbReference type="Proteomes" id="UP000580654"/>
    </source>
</evidence>
<keyword evidence="2" id="KW-0964">Secreted</keyword>
<sequence>MTIKGVYVGNSTTELQQFENWLGAEVDAVHGVVGFANWTDFTNSAKWMVNTLWKGINEEILWSVPIIVNDGSSSLAKAATGAYDGYYRQVAQTLLAGRAGDSDPIYVRTGWEANGDWFFWNAIGKEAAFKGAFQHFADAFHGVSNRFKIEWNINYAEGGIDPATIYPGDKYVDVIGMDFYWVLEHQGTDPTTAWNKIQNAKYGLNWLENFAKAHGKPTAYSEWGIESNNAGPYLAKAKAWFDSHNVAYQSYWDYTMGGDVIALSDGTLPASGGAFKQLFGAGSTTTPPVIPPTEPTTGTTPPGVIAGTSGKEALNGTSGADTLRGSGGDTLSGGAGDDTYEVNSLADIVVEASGNGTDTVTTWIDGYVLPDNVENLVLTGTGWNTASGNGLANSLTGNDSANILNGRGGNDLLTGGGGNDTFVIARGEGNDTITDFRAGVGAGDVLKLDGFSFADFAALKAAATQSGADLVIRLASDQTLTLRGVQLSSLASDDVSLVNIKAAAPTPVVPPTTPTDSGSPALGGATTNTIRGTSAREALNGTSGNDLLLGSGGDTLSGGAGDDTYEVNSLADIVVETSGNGIDTVTTWIDGYVLPDNVENLVLTGTGWNTASGNALANSLTGNDSANILNGRGGNDLLTGGGGNDTFVIAGGEGNDTITDFRAGVGAGDVLRLDGFSFADFAALKAAATQSGADLVIRLASDQTLTLRGVQLSSLASDDVSLVNIKAAAPTPVVTAPVATTPTTTGGTAAASVATTNNIWGGTGTDTLHGTDANDRIASVGGSDRMSGGKGNDTYVIYSGTEQVIEKAGEGVDTVETWIGKYALAANVENLVIIGTSWTQGTGNDLANTIVGNSSPNVLDGRGGNDLLTGGRGNDTFVIGKGLGMDTITDFRPHAWGGEADTIQLTGFGSGARLSNAGSLFSVTASDGSVTQFTLNGVTSLGSNDLVWA</sequence>
<dbReference type="RefSeq" id="WP_184519961.1">
    <property type="nucleotide sequence ID" value="NZ_JACIJD010000013.1"/>
</dbReference>
<dbReference type="Pfam" id="PF02156">
    <property type="entry name" value="Glyco_hydro_26"/>
    <property type="match status" value="1"/>
</dbReference>
<comment type="similarity">
    <text evidence="5">Belongs to the glycosyl hydrolase 26 family.</text>
</comment>
<dbReference type="PANTHER" id="PTHR38340:SF1">
    <property type="entry name" value="S-LAYER PROTEIN"/>
    <property type="match status" value="1"/>
</dbReference>
<keyword evidence="9" id="KW-1185">Reference proteome</keyword>
<dbReference type="InterPro" id="IPR001343">
    <property type="entry name" value="Hemolysn_Ca-bd"/>
</dbReference>
<name>A0A840Y479_9PROT</name>
<keyword evidence="4 5" id="KW-0326">Glycosidase</keyword>
<dbReference type="SUPFAM" id="SSF51120">
    <property type="entry name" value="beta-Roll"/>
    <property type="match status" value="4"/>
</dbReference>
<dbReference type="GO" id="GO:0004553">
    <property type="term" value="F:hydrolase activity, hydrolyzing O-glycosyl compounds"/>
    <property type="evidence" value="ECO:0007669"/>
    <property type="project" value="InterPro"/>
</dbReference>
<dbReference type="EMBL" id="JACIJD010000013">
    <property type="protein sequence ID" value="MBB5694966.1"/>
    <property type="molecule type" value="Genomic_DNA"/>
</dbReference>
<comment type="caution">
    <text evidence="8">The sequence shown here is derived from an EMBL/GenBank/DDBJ whole genome shotgun (WGS) entry which is preliminary data.</text>
</comment>
<keyword evidence="3 5" id="KW-0378">Hydrolase</keyword>
<dbReference type="SUPFAM" id="SSF51445">
    <property type="entry name" value="(Trans)glycosidases"/>
    <property type="match status" value="1"/>
</dbReference>
<gene>
    <name evidence="8" type="ORF">FHS87_003019</name>
</gene>
<evidence type="ECO:0000256" key="2">
    <source>
        <dbReference type="ARBA" id="ARBA00022525"/>
    </source>
</evidence>
<evidence type="ECO:0000256" key="4">
    <source>
        <dbReference type="ARBA" id="ARBA00023295"/>
    </source>
</evidence>
<evidence type="ECO:0000313" key="8">
    <source>
        <dbReference type="EMBL" id="MBB5694966.1"/>
    </source>
</evidence>
<feature type="active site" description="Proton donor" evidence="5">
    <location>
        <position position="112"/>
    </location>
</feature>
<evidence type="ECO:0000259" key="7">
    <source>
        <dbReference type="PROSITE" id="PS51764"/>
    </source>
</evidence>
<dbReference type="PRINTS" id="PR00313">
    <property type="entry name" value="CABNDNGRPT"/>
</dbReference>
<dbReference type="InterPro" id="IPR050557">
    <property type="entry name" value="RTX_toxin/Mannuronan_C5-epim"/>
</dbReference>
<feature type="compositionally biased region" description="Gly residues" evidence="6">
    <location>
        <begin position="325"/>
        <end position="336"/>
    </location>
</feature>
<dbReference type="InterPro" id="IPR022790">
    <property type="entry name" value="GH26_dom"/>
</dbReference>
<feature type="compositionally biased region" description="Low complexity" evidence="6">
    <location>
        <begin position="295"/>
        <end position="305"/>
    </location>
</feature>
<evidence type="ECO:0000256" key="1">
    <source>
        <dbReference type="ARBA" id="ARBA00004613"/>
    </source>
</evidence>
<comment type="subcellular location">
    <subcellularLocation>
        <location evidence="1">Secreted</location>
    </subcellularLocation>
</comment>
<feature type="active site" description="Nucleophile" evidence="5">
    <location>
        <position position="222"/>
    </location>
</feature>
<accession>A0A840Y479</accession>
<dbReference type="PROSITE" id="PS51764">
    <property type="entry name" value="GH26"/>
    <property type="match status" value="1"/>
</dbReference>
<dbReference type="Gene3D" id="2.150.10.10">
    <property type="entry name" value="Serralysin-like metalloprotease, C-terminal"/>
    <property type="match status" value="4"/>
</dbReference>
<evidence type="ECO:0000256" key="3">
    <source>
        <dbReference type="ARBA" id="ARBA00022801"/>
    </source>
</evidence>
<dbReference type="GO" id="GO:0005509">
    <property type="term" value="F:calcium ion binding"/>
    <property type="evidence" value="ECO:0007669"/>
    <property type="project" value="InterPro"/>
</dbReference>
<evidence type="ECO:0000256" key="5">
    <source>
        <dbReference type="PROSITE-ProRule" id="PRU01100"/>
    </source>
</evidence>